<dbReference type="Pfam" id="PF25275">
    <property type="entry name" value="Golvesin_C"/>
    <property type="match status" value="1"/>
</dbReference>
<reference evidence="8" key="1">
    <citation type="journal article" date="2019" name="Int. J. Syst. Evol. Microbiol.">
        <title>The Global Catalogue of Microorganisms (GCM) 10K type strain sequencing project: providing services to taxonomists for standard genome sequencing and annotation.</title>
        <authorList>
            <consortium name="The Broad Institute Genomics Platform"/>
            <consortium name="The Broad Institute Genome Sequencing Center for Infectious Disease"/>
            <person name="Wu L."/>
            <person name="Ma J."/>
        </authorList>
    </citation>
    <scope>NUCLEOTIDE SEQUENCE [LARGE SCALE GENOMIC DNA]</scope>
    <source>
        <strain evidence="8">JCM 31037</strain>
    </source>
</reference>
<sequence>MTVRFTRRRASHLLGGTLILAMVGLSGQPALAGASAPEAKGNGPGGALAAAFDSAAKRYDVPRDLLAALGYAETHLDGHAGEPSASGGYGVMHLASNPKLRTLDEAATLTGLSISALRSRDSANITGAAAVLRSYADAAGLTRAQRADINRWYPLVAKYGGSSQPATARLYADTVYDTLATGFTAQTAAGPFGLAGRSVAPQRGELAAVAPLGAQADVGILSTDYGPAAWVPANSANYTASSRESSYPINYIVIHTMQGTYAGSISWFQNAAAGTSAHYLLRSSDGAVTQMVRDKDIAWHAGNWTYNTQSIGIEHEGYINNASWYTDAMYRSSAALTKYLCEKYGIPKTRSNIIGHNQVPGATHTDPGPNWNWTYYMQLITGSTGGGWSTTVDNTTSGRFTASGNWGTSSYSAQRQGTDYRFADPVAASDAAWYKVNIPETGNYRVDVWYPADAGYNDSTPYVVVTTSGNQTVHVNQRANGGQWRSLGTFNLAAGDANKVGVSRWTNGTGYVIADAIRVTRV</sequence>
<dbReference type="InterPro" id="IPR051206">
    <property type="entry name" value="NAMLAA_amidase_2"/>
</dbReference>
<feature type="chain" id="PRO_5047147944" description="N-acetylmuramoyl-L-alanine amidase" evidence="5">
    <location>
        <begin position="33"/>
        <end position="522"/>
    </location>
</feature>
<dbReference type="EMBL" id="JBHTMP010000098">
    <property type="protein sequence ID" value="MFD1325844.1"/>
    <property type="molecule type" value="Genomic_DNA"/>
</dbReference>
<dbReference type="GO" id="GO:0008745">
    <property type="term" value="F:N-acetylmuramoyl-L-alanine amidase activity"/>
    <property type="evidence" value="ECO:0007669"/>
    <property type="project" value="UniProtKB-EC"/>
</dbReference>
<organism evidence="7 8">
    <name type="scientific">Micromonospora sonneratiae</name>
    <dbReference type="NCBI Taxonomy" id="1184706"/>
    <lineage>
        <taxon>Bacteria</taxon>
        <taxon>Bacillati</taxon>
        <taxon>Actinomycetota</taxon>
        <taxon>Actinomycetes</taxon>
        <taxon>Micromonosporales</taxon>
        <taxon>Micromonosporaceae</taxon>
        <taxon>Micromonospora</taxon>
    </lineage>
</organism>
<keyword evidence="3 7" id="KW-0378">Hydrolase</keyword>
<proteinExistence type="predicted"/>
<evidence type="ECO:0000256" key="4">
    <source>
        <dbReference type="ARBA" id="ARBA00023316"/>
    </source>
</evidence>
<evidence type="ECO:0000256" key="2">
    <source>
        <dbReference type="ARBA" id="ARBA00011901"/>
    </source>
</evidence>
<dbReference type="CDD" id="cd14488">
    <property type="entry name" value="CBM6-CBM35-CBM36_like_2"/>
    <property type="match status" value="1"/>
</dbReference>
<comment type="catalytic activity">
    <reaction evidence="1">
        <text>Hydrolyzes the link between N-acetylmuramoyl residues and L-amino acid residues in certain cell-wall glycopeptides.</text>
        <dbReference type="EC" id="3.5.1.28"/>
    </reaction>
</comment>
<evidence type="ECO:0000256" key="1">
    <source>
        <dbReference type="ARBA" id="ARBA00001561"/>
    </source>
</evidence>
<dbReference type="Proteomes" id="UP001597260">
    <property type="component" value="Unassembled WGS sequence"/>
</dbReference>
<dbReference type="Pfam" id="PF01510">
    <property type="entry name" value="Amidase_2"/>
    <property type="match status" value="1"/>
</dbReference>
<dbReference type="Gene3D" id="1.10.530.10">
    <property type="match status" value="1"/>
</dbReference>
<dbReference type="PANTHER" id="PTHR30417">
    <property type="entry name" value="N-ACETYLMURAMOYL-L-ALANINE AMIDASE AMID"/>
    <property type="match status" value="1"/>
</dbReference>
<dbReference type="Gene3D" id="3.40.80.10">
    <property type="entry name" value="Peptidoglycan recognition protein-like"/>
    <property type="match status" value="1"/>
</dbReference>
<keyword evidence="4" id="KW-0961">Cell wall biogenesis/degradation</keyword>
<dbReference type="CDD" id="cd06583">
    <property type="entry name" value="PGRP"/>
    <property type="match status" value="1"/>
</dbReference>
<protein>
    <recommendedName>
        <fullName evidence="2">N-acetylmuramoyl-L-alanine amidase</fullName>
        <ecNumber evidence="2">3.5.1.28</ecNumber>
    </recommendedName>
</protein>
<evidence type="ECO:0000313" key="8">
    <source>
        <dbReference type="Proteomes" id="UP001597260"/>
    </source>
</evidence>
<dbReference type="InterPro" id="IPR036505">
    <property type="entry name" value="Amidase/PGRP_sf"/>
</dbReference>
<dbReference type="SUPFAM" id="SSF53955">
    <property type="entry name" value="Lysozyme-like"/>
    <property type="match status" value="1"/>
</dbReference>
<dbReference type="InterPro" id="IPR033803">
    <property type="entry name" value="CBD-like_Golvesin-Xly"/>
</dbReference>
<evidence type="ECO:0000259" key="6">
    <source>
        <dbReference type="SMART" id="SM00644"/>
    </source>
</evidence>
<evidence type="ECO:0000256" key="3">
    <source>
        <dbReference type="ARBA" id="ARBA00022801"/>
    </source>
</evidence>
<dbReference type="SUPFAM" id="SSF55846">
    <property type="entry name" value="N-acetylmuramoyl-L-alanine amidase-like"/>
    <property type="match status" value="1"/>
</dbReference>
<dbReference type="RefSeq" id="WP_377578748.1">
    <property type="nucleotide sequence ID" value="NZ_JBHTMP010000098.1"/>
</dbReference>
<gene>
    <name evidence="7" type="ORF">ACFQ4H_32670</name>
</gene>
<dbReference type="InterPro" id="IPR023346">
    <property type="entry name" value="Lysozyme-like_dom_sf"/>
</dbReference>
<keyword evidence="5" id="KW-0732">Signal</keyword>
<feature type="signal peptide" evidence="5">
    <location>
        <begin position="1"/>
        <end position="32"/>
    </location>
</feature>
<comment type="caution">
    <text evidence="7">The sequence shown here is derived from an EMBL/GenBank/DDBJ whole genome shotgun (WGS) entry which is preliminary data.</text>
</comment>
<dbReference type="SMART" id="SM00644">
    <property type="entry name" value="Ami_2"/>
    <property type="match status" value="1"/>
</dbReference>
<dbReference type="Gene3D" id="2.60.120.260">
    <property type="entry name" value="Galactose-binding domain-like"/>
    <property type="match status" value="1"/>
</dbReference>
<accession>A0ABW3YRK2</accession>
<name>A0ABW3YRK2_9ACTN</name>
<evidence type="ECO:0000256" key="5">
    <source>
        <dbReference type="SAM" id="SignalP"/>
    </source>
</evidence>
<dbReference type="PANTHER" id="PTHR30417:SF1">
    <property type="entry name" value="N-ACETYLMURAMOYL-L-ALANINE AMIDASE AMID"/>
    <property type="match status" value="1"/>
</dbReference>
<evidence type="ECO:0000313" key="7">
    <source>
        <dbReference type="EMBL" id="MFD1325844.1"/>
    </source>
</evidence>
<dbReference type="EC" id="3.5.1.28" evidence="2"/>
<keyword evidence="8" id="KW-1185">Reference proteome</keyword>
<dbReference type="InterPro" id="IPR002502">
    <property type="entry name" value="Amidase_domain"/>
</dbReference>
<feature type="domain" description="N-acetylmuramoyl-L-alanine amidase" evidence="6">
    <location>
        <begin position="238"/>
        <end position="368"/>
    </location>
</feature>